<evidence type="ECO:0000256" key="4">
    <source>
        <dbReference type="HAMAP-Rule" id="MF_00951"/>
    </source>
</evidence>
<dbReference type="InterPro" id="IPR010215">
    <property type="entry name" value="Transcription_antiterm_RfaH"/>
</dbReference>
<dbReference type="InterPro" id="IPR043425">
    <property type="entry name" value="NusG-like"/>
</dbReference>
<evidence type="ECO:0000313" key="6">
    <source>
        <dbReference type="EMBL" id="MFJ3044324.1"/>
    </source>
</evidence>
<keyword evidence="4" id="KW-0238">DNA-binding</keyword>
<comment type="function">
    <text evidence="4">Enhances distal genes transcription elongation in a specialized subset of operons that encode extracytoplasmic components.</text>
</comment>
<keyword evidence="2 4" id="KW-0805">Transcription regulation</keyword>
<dbReference type="SUPFAM" id="SSF50104">
    <property type="entry name" value="Translation proteins SH3-like domain"/>
    <property type="match status" value="1"/>
</dbReference>
<dbReference type="InterPro" id="IPR036735">
    <property type="entry name" value="NGN_dom_sf"/>
</dbReference>
<dbReference type="Pfam" id="PF02357">
    <property type="entry name" value="NusG"/>
    <property type="match status" value="1"/>
</dbReference>
<gene>
    <name evidence="4 6" type="primary">rfaH</name>
    <name evidence="6" type="ORF">ACIPEN_00710</name>
</gene>
<keyword evidence="1 4" id="KW-0889">Transcription antitermination</keyword>
<dbReference type="EMBL" id="JBIUZV010000001">
    <property type="protein sequence ID" value="MFJ3044324.1"/>
    <property type="molecule type" value="Genomic_DNA"/>
</dbReference>
<dbReference type="SUPFAM" id="SSF82679">
    <property type="entry name" value="N-utilization substance G protein NusG, N-terminal domain"/>
    <property type="match status" value="1"/>
</dbReference>
<accession>A0ABW8ES92</accession>
<evidence type="ECO:0000313" key="7">
    <source>
        <dbReference type="Proteomes" id="UP001617427"/>
    </source>
</evidence>
<dbReference type="InterPro" id="IPR006645">
    <property type="entry name" value="NGN-like_dom"/>
</dbReference>
<evidence type="ECO:0000259" key="5">
    <source>
        <dbReference type="SMART" id="SM00738"/>
    </source>
</evidence>
<protein>
    <recommendedName>
        <fullName evidence="4">Transcription antitermination protein RfaH</fullName>
    </recommendedName>
</protein>
<dbReference type="InterPro" id="IPR008991">
    <property type="entry name" value="Translation_prot_SH3-like_sf"/>
</dbReference>
<keyword evidence="3 4" id="KW-0804">Transcription</keyword>
<proteinExistence type="inferred from homology"/>
<dbReference type="Gene3D" id="3.30.70.940">
    <property type="entry name" value="NusG, N-terminal domain"/>
    <property type="match status" value="1"/>
</dbReference>
<evidence type="ECO:0000256" key="3">
    <source>
        <dbReference type="ARBA" id="ARBA00023163"/>
    </source>
</evidence>
<dbReference type="PANTHER" id="PTHR30265">
    <property type="entry name" value="RHO-INTERACTING TRANSCRIPTION TERMINATION FACTOR NUSG"/>
    <property type="match status" value="1"/>
</dbReference>
<dbReference type="PANTHER" id="PTHR30265:SF7">
    <property type="entry name" value="TRANSCRIPTION ANTITERMINATION PROTEIN RFAH"/>
    <property type="match status" value="1"/>
</dbReference>
<organism evidence="6 7">
    <name type="scientific">Herbaspirillum chlorophenolicum</name>
    <dbReference type="NCBI Taxonomy" id="211589"/>
    <lineage>
        <taxon>Bacteria</taxon>
        <taxon>Pseudomonadati</taxon>
        <taxon>Pseudomonadota</taxon>
        <taxon>Betaproteobacteria</taxon>
        <taxon>Burkholderiales</taxon>
        <taxon>Oxalobacteraceae</taxon>
        <taxon>Herbaspirillum</taxon>
    </lineage>
</organism>
<comment type="subunit">
    <text evidence="4">Interacts with both the nontemplate DNA and the RNA polymerase (RNAP).</text>
</comment>
<evidence type="ECO:0000256" key="1">
    <source>
        <dbReference type="ARBA" id="ARBA00022814"/>
    </source>
</evidence>
<comment type="caution">
    <text evidence="6">The sequence shown here is derived from an EMBL/GenBank/DDBJ whole genome shotgun (WGS) entry which is preliminary data.</text>
</comment>
<dbReference type="Proteomes" id="UP001617427">
    <property type="component" value="Unassembled WGS sequence"/>
</dbReference>
<dbReference type="RefSeq" id="WP_402697958.1">
    <property type="nucleotide sequence ID" value="NZ_JBIUZV010000001.1"/>
</dbReference>
<comment type="similarity">
    <text evidence="4">Belongs to the RfaH family.</text>
</comment>
<feature type="domain" description="NusG-like N-terminal" evidence="5">
    <location>
        <begin position="4"/>
        <end position="105"/>
    </location>
</feature>
<dbReference type="NCBIfam" id="TIGR01955">
    <property type="entry name" value="RfaH"/>
    <property type="match status" value="1"/>
</dbReference>
<reference evidence="6 7" key="1">
    <citation type="submission" date="2024-10" db="EMBL/GenBank/DDBJ databases">
        <title>The Natural Products Discovery Center: Release of the First 8490 Sequenced Strains for Exploring Actinobacteria Biosynthetic Diversity.</title>
        <authorList>
            <person name="Kalkreuter E."/>
            <person name="Kautsar S.A."/>
            <person name="Yang D."/>
            <person name="Bader C.D."/>
            <person name="Teijaro C.N."/>
            <person name="Fluegel L."/>
            <person name="Davis C.M."/>
            <person name="Simpson J.R."/>
            <person name="Lauterbach L."/>
            <person name="Steele A.D."/>
            <person name="Gui C."/>
            <person name="Meng S."/>
            <person name="Li G."/>
            <person name="Viehrig K."/>
            <person name="Ye F."/>
            <person name="Su P."/>
            <person name="Kiefer A.F."/>
            <person name="Nichols A."/>
            <person name="Cepeda A.J."/>
            <person name="Yan W."/>
            <person name="Fan B."/>
            <person name="Jiang Y."/>
            <person name="Adhikari A."/>
            <person name="Zheng C.-J."/>
            <person name="Schuster L."/>
            <person name="Cowan T.M."/>
            <person name="Smanski M.J."/>
            <person name="Chevrette M.G."/>
            <person name="De Carvalho L.P.S."/>
            <person name="Shen B."/>
        </authorList>
    </citation>
    <scope>NUCLEOTIDE SEQUENCE [LARGE SCALE GENOMIC DNA]</scope>
    <source>
        <strain evidence="6 7">NPDC087045</strain>
    </source>
</reference>
<sequence>MEKAMHWYLVHTKPRQEACAQQNLERQGYKCYLPLLQKEKVRQGSLTIEDEALFPRYLFIRLDPGASGKSWAPIRSTKGVSRLVSFGSEPAKISDDLILAMQTQQQNSQQQPQRAFEAGQRVRLVTGVFSGIEGIFQEANGERRVMVLIEMLSNRVSIAVAPDALRKIV</sequence>
<name>A0ABW8ES92_9BURK</name>
<dbReference type="NCBIfam" id="NF006534">
    <property type="entry name" value="PRK09014.1"/>
    <property type="match status" value="1"/>
</dbReference>
<dbReference type="HAMAP" id="MF_00951">
    <property type="entry name" value="RfaH"/>
    <property type="match status" value="1"/>
</dbReference>
<evidence type="ECO:0000256" key="2">
    <source>
        <dbReference type="ARBA" id="ARBA00023015"/>
    </source>
</evidence>
<keyword evidence="7" id="KW-1185">Reference proteome</keyword>
<dbReference type="SMART" id="SM00738">
    <property type="entry name" value="NGN"/>
    <property type="match status" value="1"/>
</dbReference>
<dbReference type="CDD" id="cd09892">
    <property type="entry name" value="NGN_SP_RfaH"/>
    <property type="match status" value="1"/>
</dbReference>